<comment type="caution">
    <text evidence="5">The sequence shown here is derived from an EMBL/GenBank/DDBJ whole genome shotgun (WGS) entry which is preliminary data.</text>
</comment>
<dbReference type="InterPro" id="IPR006091">
    <property type="entry name" value="Acyl-CoA_Oxase/DH_mid-dom"/>
</dbReference>
<protein>
    <submittedName>
        <fullName evidence="5">Acyl-CoA/acyl-ACP dehydrogenase</fullName>
    </submittedName>
</protein>
<dbReference type="EMBL" id="JACORU010000001">
    <property type="protein sequence ID" value="MBC5762829.1"/>
    <property type="molecule type" value="Genomic_DNA"/>
</dbReference>
<dbReference type="PANTHER" id="PTHR43884">
    <property type="entry name" value="ACYL-COA DEHYDROGENASE"/>
    <property type="match status" value="1"/>
</dbReference>
<evidence type="ECO:0000313" key="6">
    <source>
        <dbReference type="Proteomes" id="UP000596827"/>
    </source>
</evidence>
<evidence type="ECO:0000259" key="4">
    <source>
        <dbReference type="Pfam" id="PF02770"/>
    </source>
</evidence>
<keyword evidence="1" id="KW-0285">Flavoprotein</keyword>
<proteinExistence type="predicted"/>
<name>A0A923S010_9BURK</name>
<organism evidence="5 6">
    <name type="scientific">Ramlibacter albus</name>
    <dbReference type="NCBI Taxonomy" id="2079448"/>
    <lineage>
        <taxon>Bacteria</taxon>
        <taxon>Pseudomonadati</taxon>
        <taxon>Pseudomonadota</taxon>
        <taxon>Betaproteobacteria</taxon>
        <taxon>Burkholderiales</taxon>
        <taxon>Comamonadaceae</taxon>
        <taxon>Ramlibacter</taxon>
    </lineage>
</organism>
<dbReference type="InterPro" id="IPR037069">
    <property type="entry name" value="AcylCoA_DH/ox_N_sf"/>
</dbReference>
<dbReference type="Pfam" id="PF02770">
    <property type="entry name" value="Acyl-CoA_dh_M"/>
    <property type="match status" value="1"/>
</dbReference>
<dbReference type="InterPro" id="IPR009100">
    <property type="entry name" value="AcylCoA_DH/oxidase_NM_dom_sf"/>
</dbReference>
<evidence type="ECO:0000256" key="1">
    <source>
        <dbReference type="ARBA" id="ARBA00022630"/>
    </source>
</evidence>
<evidence type="ECO:0000256" key="3">
    <source>
        <dbReference type="ARBA" id="ARBA00023002"/>
    </source>
</evidence>
<dbReference type="PANTHER" id="PTHR43884:SF20">
    <property type="entry name" value="ACYL-COA DEHYDROGENASE FADE28"/>
    <property type="match status" value="1"/>
</dbReference>
<accession>A0A923S010</accession>
<keyword evidence="6" id="KW-1185">Reference proteome</keyword>
<evidence type="ECO:0000313" key="5">
    <source>
        <dbReference type="EMBL" id="MBC5762829.1"/>
    </source>
</evidence>
<dbReference type="InterPro" id="IPR046373">
    <property type="entry name" value="Acyl-CoA_Oxase/DH_mid-dom_sf"/>
</dbReference>
<dbReference type="Gene3D" id="1.10.540.10">
    <property type="entry name" value="Acyl-CoA dehydrogenase/oxidase, N-terminal domain"/>
    <property type="match status" value="1"/>
</dbReference>
<gene>
    <name evidence="5" type="ORF">H8R02_00070</name>
</gene>
<feature type="domain" description="Acyl-CoA oxidase/dehydrogenase middle" evidence="4">
    <location>
        <begin position="120"/>
        <end position="207"/>
    </location>
</feature>
<dbReference type="Gene3D" id="2.40.110.10">
    <property type="entry name" value="Butyryl-CoA Dehydrogenase, subunit A, domain 2"/>
    <property type="match status" value="1"/>
</dbReference>
<reference evidence="5" key="1">
    <citation type="submission" date="2020-08" db="EMBL/GenBank/DDBJ databases">
        <title>Ramlibacter sp. GTP1 16S ribosomal RNA gene genome sequencing and assembly.</title>
        <authorList>
            <person name="Kang M."/>
        </authorList>
    </citation>
    <scope>NUCLEOTIDE SEQUENCE</scope>
    <source>
        <strain evidence="5">GTP1</strain>
    </source>
</reference>
<evidence type="ECO:0000256" key="2">
    <source>
        <dbReference type="ARBA" id="ARBA00022827"/>
    </source>
</evidence>
<dbReference type="AlphaFoldDB" id="A0A923S010"/>
<dbReference type="GO" id="GO:0050660">
    <property type="term" value="F:flavin adenine dinucleotide binding"/>
    <property type="evidence" value="ECO:0007669"/>
    <property type="project" value="InterPro"/>
</dbReference>
<dbReference type="Proteomes" id="UP000596827">
    <property type="component" value="Unassembled WGS sequence"/>
</dbReference>
<sequence length="390" mass="41439">MKTQGLRSGDERLVRAFTAALRTAPRFGRDSGFPRDWWRHLGEHGLLGLSFDLDGRGPRAEWPLVARLACCLARETGSLGLTLAWLLNEMVGRCAIGSPADESQRGWLRRMAVGDAIVGLAVSEPEAGAHPKHLRSTARRDVHGQDERWIIDGAKSHVSNGPVADAVVVIAATGGAGSRREFDAFLIQAGAAGLVLQPAVSAPGLSASTSAPLAPLQHASLKLEGCLVSASARLGAAGTAFDRIARPIRVIEDALLASAMAGAMHAELDRLSLWLRQAQPPHALVRKLGALHLELTVLEAVANRAADSLAADGPGVQLAQFNVGSRRLFERWQSEFEALAVPLDDLADPIPAICRDLRCVLGIARGVGEARAFEAGQHMLQPKESDEVTA</sequence>
<dbReference type="GO" id="GO:0003995">
    <property type="term" value="F:acyl-CoA dehydrogenase activity"/>
    <property type="evidence" value="ECO:0007669"/>
    <property type="project" value="TreeGrafter"/>
</dbReference>
<keyword evidence="2" id="KW-0274">FAD</keyword>
<keyword evidence="3" id="KW-0560">Oxidoreductase</keyword>
<dbReference type="SUPFAM" id="SSF56645">
    <property type="entry name" value="Acyl-CoA dehydrogenase NM domain-like"/>
    <property type="match status" value="1"/>
</dbReference>
<dbReference type="RefSeq" id="WP_187079316.1">
    <property type="nucleotide sequence ID" value="NZ_JACORU010000001.1"/>
</dbReference>